<dbReference type="PROSITE" id="PS51141">
    <property type="entry name" value="ZF_SBP"/>
    <property type="match status" value="1"/>
</dbReference>
<evidence type="ECO:0000313" key="7">
    <source>
        <dbReference type="Proteomes" id="UP000824469"/>
    </source>
</evidence>
<feature type="non-terminal residue" evidence="6">
    <location>
        <position position="313"/>
    </location>
</feature>
<dbReference type="InterPro" id="IPR044817">
    <property type="entry name" value="SBP-like"/>
</dbReference>
<dbReference type="GO" id="GO:0005634">
    <property type="term" value="C:nucleus"/>
    <property type="evidence" value="ECO:0007669"/>
    <property type="project" value="InterPro"/>
</dbReference>
<dbReference type="Proteomes" id="UP000824469">
    <property type="component" value="Unassembled WGS sequence"/>
</dbReference>
<gene>
    <name evidence="6" type="ORF">KI387_003246</name>
</gene>
<evidence type="ECO:0000256" key="1">
    <source>
        <dbReference type="ARBA" id="ARBA00022723"/>
    </source>
</evidence>
<dbReference type="EMBL" id="JAHRHJ020000001">
    <property type="protein sequence ID" value="KAH9331138.1"/>
    <property type="molecule type" value="Genomic_DNA"/>
</dbReference>
<evidence type="ECO:0000256" key="2">
    <source>
        <dbReference type="ARBA" id="ARBA00022771"/>
    </source>
</evidence>
<dbReference type="Pfam" id="PF03110">
    <property type="entry name" value="SBP"/>
    <property type="match status" value="1"/>
</dbReference>
<dbReference type="InterPro" id="IPR036893">
    <property type="entry name" value="SBP_sf"/>
</dbReference>
<reference evidence="6 7" key="1">
    <citation type="journal article" date="2021" name="Nat. Plants">
        <title>The Taxus genome provides insights into paclitaxel biosynthesis.</title>
        <authorList>
            <person name="Xiong X."/>
            <person name="Gou J."/>
            <person name="Liao Q."/>
            <person name="Li Y."/>
            <person name="Zhou Q."/>
            <person name="Bi G."/>
            <person name="Li C."/>
            <person name="Du R."/>
            <person name="Wang X."/>
            <person name="Sun T."/>
            <person name="Guo L."/>
            <person name="Liang H."/>
            <person name="Lu P."/>
            <person name="Wu Y."/>
            <person name="Zhang Z."/>
            <person name="Ro D.K."/>
            <person name="Shang Y."/>
            <person name="Huang S."/>
            <person name="Yan J."/>
        </authorList>
    </citation>
    <scope>NUCLEOTIDE SEQUENCE [LARGE SCALE GENOMIC DNA]</scope>
    <source>
        <strain evidence="6">Ta-2019</strain>
    </source>
</reference>
<dbReference type="AlphaFoldDB" id="A0AA38GYR9"/>
<accession>A0AA38GYR9</accession>
<dbReference type="GO" id="GO:0008270">
    <property type="term" value="F:zinc ion binding"/>
    <property type="evidence" value="ECO:0007669"/>
    <property type="project" value="UniProtKB-KW"/>
</dbReference>
<sequence length="313" mass="34955">FHELIEFDEGKRSCRRRLAGHNERRRKPQPDPMAINPARLLPSFHHDNRHGNYLDKSFFMHPSISSSSMLGDPCDYKLGHGQRTWPRFIKTEDQSSYDGHLQIPTIDQHSYSSSEGLLLSLQNSKALSANFLNQGYSQYIQNSGSPSWSHFSSLVLTRNRSGVSLDELLHNQSPMAQPSMQGLQHSYDFLEDKLLSISPQSTTSLVSSGFSTTGATSINKEQHVGAVATNTRGIVNFGSQIPGLLQGNERRDSECASPKDVRCTIDLLRKSSNGQLNQSQGVTRIGQQGSGQVPEFESVRSYEPSMFYSQQMM</sequence>
<keyword evidence="2 4" id="KW-0863">Zinc-finger</keyword>
<protein>
    <recommendedName>
        <fullName evidence="5">SBP-type domain-containing protein</fullName>
    </recommendedName>
</protein>
<dbReference type="PANTHER" id="PTHR31251:SF226">
    <property type="entry name" value="SQUAMOSA PROMOTER-BINDING-LIKE PROTEIN 6"/>
    <property type="match status" value="1"/>
</dbReference>
<evidence type="ECO:0000256" key="3">
    <source>
        <dbReference type="ARBA" id="ARBA00022833"/>
    </source>
</evidence>
<organism evidence="6 7">
    <name type="scientific">Taxus chinensis</name>
    <name type="common">Chinese yew</name>
    <name type="synonym">Taxus wallichiana var. chinensis</name>
    <dbReference type="NCBI Taxonomy" id="29808"/>
    <lineage>
        <taxon>Eukaryota</taxon>
        <taxon>Viridiplantae</taxon>
        <taxon>Streptophyta</taxon>
        <taxon>Embryophyta</taxon>
        <taxon>Tracheophyta</taxon>
        <taxon>Spermatophyta</taxon>
        <taxon>Pinopsida</taxon>
        <taxon>Pinidae</taxon>
        <taxon>Conifers II</taxon>
        <taxon>Cupressales</taxon>
        <taxon>Taxaceae</taxon>
        <taxon>Taxus</taxon>
    </lineage>
</organism>
<dbReference type="PANTHER" id="PTHR31251">
    <property type="entry name" value="SQUAMOSA PROMOTER-BINDING-LIKE PROTEIN 4"/>
    <property type="match status" value="1"/>
</dbReference>
<evidence type="ECO:0000313" key="6">
    <source>
        <dbReference type="EMBL" id="KAH9331138.1"/>
    </source>
</evidence>
<dbReference type="GO" id="GO:0003677">
    <property type="term" value="F:DNA binding"/>
    <property type="evidence" value="ECO:0007669"/>
    <property type="project" value="InterPro"/>
</dbReference>
<dbReference type="InterPro" id="IPR004333">
    <property type="entry name" value="SBP_dom"/>
</dbReference>
<dbReference type="SUPFAM" id="SSF103612">
    <property type="entry name" value="SBT domain"/>
    <property type="match status" value="1"/>
</dbReference>
<proteinExistence type="predicted"/>
<evidence type="ECO:0000256" key="4">
    <source>
        <dbReference type="PROSITE-ProRule" id="PRU00470"/>
    </source>
</evidence>
<feature type="domain" description="SBP-type" evidence="5">
    <location>
        <begin position="1"/>
        <end position="28"/>
    </location>
</feature>
<keyword evidence="7" id="KW-1185">Reference proteome</keyword>
<comment type="caution">
    <text evidence="6">The sequence shown here is derived from an EMBL/GenBank/DDBJ whole genome shotgun (WGS) entry which is preliminary data.</text>
</comment>
<keyword evidence="1" id="KW-0479">Metal-binding</keyword>
<evidence type="ECO:0000259" key="5">
    <source>
        <dbReference type="PROSITE" id="PS51141"/>
    </source>
</evidence>
<keyword evidence="3" id="KW-0862">Zinc</keyword>
<name>A0AA38GYR9_TAXCH</name>
<dbReference type="OMA" id="MAQPSMQ"/>